<accession>A0A9P5CRH9</accession>
<organism evidence="2 3">
    <name type="scientific">Cryphonectria parasitica (strain ATCC 38755 / EP155)</name>
    <dbReference type="NCBI Taxonomy" id="660469"/>
    <lineage>
        <taxon>Eukaryota</taxon>
        <taxon>Fungi</taxon>
        <taxon>Dikarya</taxon>
        <taxon>Ascomycota</taxon>
        <taxon>Pezizomycotina</taxon>
        <taxon>Sordariomycetes</taxon>
        <taxon>Sordariomycetidae</taxon>
        <taxon>Diaporthales</taxon>
        <taxon>Cryphonectriaceae</taxon>
        <taxon>Cryphonectria-Endothia species complex</taxon>
        <taxon>Cryphonectria</taxon>
    </lineage>
</organism>
<gene>
    <name evidence="2" type="ORF">M406DRAFT_320911</name>
</gene>
<dbReference type="EMBL" id="MU032345">
    <property type="protein sequence ID" value="KAF3768589.1"/>
    <property type="molecule type" value="Genomic_DNA"/>
</dbReference>
<feature type="compositionally biased region" description="Polar residues" evidence="1">
    <location>
        <begin position="59"/>
        <end position="70"/>
    </location>
</feature>
<dbReference type="RefSeq" id="XP_040779550.1">
    <property type="nucleotide sequence ID" value="XM_040919453.1"/>
</dbReference>
<dbReference type="OrthoDB" id="10606172at2759"/>
<evidence type="ECO:0000313" key="3">
    <source>
        <dbReference type="Proteomes" id="UP000803844"/>
    </source>
</evidence>
<dbReference type="AlphaFoldDB" id="A0A9P5CRH9"/>
<comment type="caution">
    <text evidence="2">The sequence shown here is derived from an EMBL/GenBank/DDBJ whole genome shotgun (WGS) entry which is preliminary data.</text>
</comment>
<keyword evidence="3" id="KW-1185">Reference proteome</keyword>
<feature type="region of interest" description="Disordered" evidence="1">
    <location>
        <begin position="34"/>
        <end position="111"/>
    </location>
</feature>
<protein>
    <submittedName>
        <fullName evidence="2">Uncharacterized protein</fullName>
    </submittedName>
</protein>
<dbReference type="Proteomes" id="UP000803844">
    <property type="component" value="Unassembled WGS sequence"/>
</dbReference>
<evidence type="ECO:0000313" key="2">
    <source>
        <dbReference type="EMBL" id="KAF3768589.1"/>
    </source>
</evidence>
<name>A0A9P5CRH9_CRYP1</name>
<evidence type="ECO:0000256" key="1">
    <source>
        <dbReference type="SAM" id="MobiDB-lite"/>
    </source>
</evidence>
<reference evidence="2" key="1">
    <citation type="journal article" date="2020" name="Phytopathology">
        <title>Genome sequence of the chestnut blight fungus Cryphonectria parasitica EP155: A fundamental resource for an archetypical invasive plant pathogen.</title>
        <authorList>
            <person name="Crouch J.A."/>
            <person name="Dawe A."/>
            <person name="Aerts A."/>
            <person name="Barry K."/>
            <person name="Churchill A.C.L."/>
            <person name="Grimwood J."/>
            <person name="Hillman B."/>
            <person name="Milgroom M.G."/>
            <person name="Pangilinan J."/>
            <person name="Smith M."/>
            <person name="Salamov A."/>
            <person name="Schmutz J."/>
            <person name="Yadav J."/>
            <person name="Grigoriev I.V."/>
            <person name="Nuss D."/>
        </authorList>
    </citation>
    <scope>NUCLEOTIDE SEQUENCE</scope>
    <source>
        <strain evidence="2">EP155</strain>
    </source>
</reference>
<sequence>MELDLHVPLGEPGSTELVCPVIVQAAALPDHHGPYAVENLSESEHSRATSKGQSRHTTKASSSGSRTSGTLHRRSRVPSVKGGHSGSRSKREGKGHSTLATSSSHHNDGFAQGFTDQVMVSPILEQTPLTEQDARRYSQALSMQSFMLEETWNSRHG</sequence>
<dbReference type="GeneID" id="63836582"/>
<proteinExistence type="predicted"/>